<dbReference type="PANTHER" id="PTHR46071">
    <property type="entry name" value="ANKYRIN REPEAT AND BTB/POZ DOMAIN-CONTAINING"/>
    <property type="match status" value="1"/>
</dbReference>
<dbReference type="PROSITE" id="PS50088">
    <property type="entry name" value="ANK_REPEAT"/>
    <property type="match status" value="1"/>
</dbReference>
<feature type="domain" description="BTB" evidence="5">
    <location>
        <begin position="883"/>
        <end position="945"/>
    </location>
</feature>
<feature type="compositionally biased region" description="Low complexity" evidence="4">
    <location>
        <begin position="180"/>
        <end position="199"/>
    </location>
</feature>
<dbReference type="Pfam" id="PF26281">
    <property type="entry name" value="Histone_ABTB"/>
    <property type="match status" value="1"/>
</dbReference>
<name>A0AA36FPM1_9BILA</name>
<dbReference type="InterPro" id="IPR009072">
    <property type="entry name" value="Histone-fold"/>
</dbReference>
<dbReference type="SUPFAM" id="SSF47113">
    <property type="entry name" value="Histone-fold"/>
    <property type="match status" value="1"/>
</dbReference>
<comment type="caution">
    <text evidence="6">The sequence shown here is derived from an EMBL/GenBank/DDBJ whole genome shotgun (WGS) entry which is preliminary data.</text>
</comment>
<accession>A0AA36FPM1</accession>
<dbReference type="InterPro" id="IPR002110">
    <property type="entry name" value="Ankyrin_rpt"/>
</dbReference>
<dbReference type="PANTHER" id="PTHR46071:SF2">
    <property type="entry name" value="ANKYRIN REPEAT AND BTB_POZ DOMAIN-CONTAINING PROTEIN 2-LIKE PROTEIN"/>
    <property type="match status" value="1"/>
</dbReference>
<dbReference type="AlphaFoldDB" id="A0AA36FPM1"/>
<dbReference type="Gene3D" id="3.30.710.10">
    <property type="entry name" value="Potassium Channel Kv1.1, Chain A"/>
    <property type="match status" value="1"/>
</dbReference>
<feature type="compositionally biased region" description="Polar residues" evidence="4">
    <location>
        <begin position="151"/>
        <end position="163"/>
    </location>
</feature>
<reference evidence="6" key="1">
    <citation type="submission" date="2023-06" db="EMBL/GenBank/DDBJ databases">
        <authorList>
            <person name="Delattre M."/>
        </authorList>
    </citation>
    <scope>NUCLEOTIDE SEQUENCE</scope>
    <source>
        <strain evidence="6">AF72</strain>
    </source>
</reference>
<dbReference type="SUPFAM" id="SSF48403">
    <property type="entry name" value="Ankyrin repeat"/>
    <property type="match status" value="1"/>
</dbReference>
<dbReference type="InterPro" id="IPR052089">
    <property type="entry name" value="Ankyrin-BTB/POZ_domain"/>
</dbReference>
<dbReference type="InterPro" id="IPR059008">
    <property type="entry name" value="ABTB2/3_histone"/>
</dbReference>
<keyword evidence="2 3" id="KW-0040">ANK repeat</keyword>
<evidence type="ECO:0000259" key="5">
    <source>
        <dbReference type="PROSITE" id="PS50097"/>
    </source>
</evidence>
<keyword evidence="1" id="KW-0677">Repeat</keyword>
<proteinExistence type="predicted"/>
<dbReference type="Gene3D" id="1.10.20.10">
    <property type="entry name" value="Histone, subunit A"/>
    <property type="match status" value="1"/>
</dbReference>
<feature type="compositionally biased region" description="Basic and acidic residues" evidence="4">
    <location>
        <begin position="166"/>
        <end position="179"/>
    </location>
</feature>
<dbReference type="PROSITE" id="PS50097">
    <property type="entry name" value="BTB"/>
    <property type="match status" value="1"/>
</dbReference>
<feature type="repeat" description="ANK" evidence="3">
    <location>
        <begin position="664"/>
        <end position="690"/>
    </location>
</feature>
<protein>
    <recommendedName>
        <fullName evidence="5">BTB domain-containing protein</fullName>
    </recommendedName>
</protein>
<feature type="compositionally biased region" description="Basic and acidic residues" evidence="4">
    <location>
        <begin position="1"/>
        <end position="10"/>
    </location>
</feature>
<dbReference type="Gene3D" id="1.25.40.20">
    <property type="entry name" value="Ankyrin repeat-containing domain"/>
    <property type="match status" value="1"/>
</dbReference>
<feature type="region of interest" description="Disordered" evidence="4">
    <location>
        <begin position="139"/>
        <end position="254"/>
    </location>
</feature>
<dbReference type="InterPro" id="IPR036770">
    <property type="entry name" value="Ankyrin_rpt-contain_sf"/>
</dbReference>
<dbReference type="Pfam" id="PF00651">
    <property type="entry name" value="BTB"/>
    <property type="match status" value="1"/>
</dbReference>
<evidence type="ECO:0000256" key="2">
    <source>
        <dbReference type="ARBA" id="ARBA00023043"/>
    </source>
</evidence>
<dbReference type="EMBL" id="CATQJA010000452">
    <property type="protein sequence ID" value="CAJ0560510.1"/>
    <property type="molecule type" value="Genomic_DNA"/>
</dbReference>
<dbReference type="PROSITE" id="PS50297">
    <property type="entry name" value="ANK_REP_REGION"/>
    <property type="match status" value="1"/>
</dbReference>
<evidence type="ECO:0000256" key="3">
    <source>
        <dbReference type="PROSITE-ProRule" id="PRU00023"/>
    </source>
</evidence>
<evidence type="ECO:0000313" key="7">
    <source>
        <dbReference type="Proteomes" id="UP001177023"/>
    </source>
</evidence>
<dbReference type="Proteomes" id="UP001177023">
    <property type="component" value="Unassembled WGS sequence"/>
</dbReference>
<organism evidence="6 7">
    <name type="scientific">Mesorhabditis spiculigera</name>
    <dbReference type="NCBI Taxonomy" id="96644"/>
    <lineage>
        <taxon>Eukaryota</taxon>
        <taxon>Metazoa</taxon>
        <taxon>Ecdysozoa</taxon>
        <taxon>Nematoda</taxon>
        <taxon>Chromadorea</taxon>
        <taxon>Rhabditida</taxon>
        <taxon>Rhabditina</taxon>
        <taxon>Rhabditomorpha</taxon>
        <taxon>Rhabditoidea</taxon>
        <taxon>Rhabditidae</taxon>
        <taxon>Mesorhabditinae</taxon>
        <taxon>Mesorhabditis</taxon>
    </lineage>
</organism>
<dbReference type="SUPFAM" id="SSF54695">
    <property type="entry name" value="POZ domain"/>
    <property type="match status" value="1"/>
</dbReference>
<dbReference type="Pfam" id="PF12796">
    <property type="entry name" value="Ank_2"/>
    <property type="match status" value="1"/>
</dbReference>
<dbReference type="SMART" id="SM00248">
    <property type="entry name" value="ANK"/>
    <property type="match status" value="3"/>
</dbReference>
<gene>
    <name evidence="6" type="ORF">MSPICULIGERA_LOCUS1577</name>
</gene>
<evidence type="ECO:0000256" key="4">
    <source>
        <dbReference type="SAM" id="MobiDB-lite"/>
    </source>
</evidence>
<feature type="region of interest" description="Disordered" evidence="4">
    <location>
        <begin position="1"/>
        <end position="20"/>
    </location>
</feature>
<dbReference type="GO" id="GO:0046982">
    <property type="term" value="F:protein heterodimerization activity"/>
    <property type="evidence" value="ECO:0007669"/>
    <property type="project" value="InterPro"/>
</dbReference>
<keyword evidence="7" id="KW-1185">Reference proteome</keyword>
<feature type="region of interest" description="Disordered" evidence="4">
    <location>
        <begin position="96"/>
        <end position="115"/>
    </location>
</feature>
<sequence>MGLKEKDRLQRHSLAISEHSLPDRLTQALKALRPGNITQSASGMAPFKNHKNKMGSTVDASDDVVFIQGDKPAHPIGRYQKSPLISIRQKARSVLERNSVAGGSPQHSERNPFHEPALSSLEQVRNLYKSVPNVNYECVTSPEPAEEDDGFSSTRSPTDSGYRSTPRLDRVPDRPDEAHLSANSNSLGASSGSGSSRAGFRSREVVSVTSEPEVKNSPKIPMRNQRPRVSSPISSPPSTVGSRPERQQPFNRSHVDAVLESRRCKSFANYIDKAVVSRLHQVMVEPLDVLTENLQRLVAYSVKCTAQDVASAIKISFPLDLFASCLRSGQKAASAFSRNGPGALSMSLTERADLCFPVGRFYRYLIEKLPGKPISEHAVVFFTAAVQCILEEFVLRIVDSDSPEVLTSPKFEELLNSNARSLIQYFSNTDSLATMNLPSPISFAKLVDAVHAVRDRILHSTGNVKRRAQVQLSRTGIRSLHYFACGPGVPHQSTIHIADWVRLIYAFAEHRLSPTVDEVDIMQAARLLRGVDCPPPSASLCRRELAADAGPQDAKMTFAFGLIATGNAENVRHGIALLDAERNNARSCFGMCPLAESVVQSNSEATSALLAAGWPTDMAIPSVKNCLPGYAGWTPLTWAVAIQKHNMVKMLLNSDAKMDCPEIVNETPLQISVQQGCLESVRLLLDRGADPSRTWKAEQTLDNHIGSISPVAAAAIRGNRTVLTALLTKMGEASGSSKHRVEILGQHDGSLESLCEYEKLTDSGKKAVREALYYAVETEKPDVAVFLKYLVDGLPWSTFIWTRALESSLQRADPRLVHSILADFGPNIAADLNEENLNRTLVVSSPARIVEDSGNEPEKCTSPTIPVHRNIIDPSYVNSEQLSDIRFQVDGKIVYGHRIVLVNASEKFRSLLQSPDGVIPISDVPFAVFLSLMEFVYTGRLSTPSRGPGQLFQILKASQAYGLPGLETEVLRILTLSVDNANFVELYNFAMHHQIEDLLKHCENYLLLHLPTLCSDPNFSILLLQPPPNYDVCSAIRERLSTEFIECRRKSASG</sequence>
<dbReference type="InterPro" id="IPR000210">
    <property type="entry name" value="BTB/POZ_dom"/>
</dbReference>
<feature type="non-terminal residue" evidence="6">
    <location>
        <position position="1054"/>
    </location>
</feature>
<evidence type="ECO:0000256" key="1">
    <source>
        <dbReference type="ARBA" id="ARBA00022737"/>
    </source>
</evidence>
<dbReference type="SMART" id="SM00225">
    <property type="entry name" value="BTB"/>
    <property type="match status" value="1"/>
</dbReference>
<dbReference type="InterPro" id="IPR011333">
    <property type="entry name" value="SKP1/BTB/POZ_sf"/>
</dbReference>
<evidence type="ECO:0000313" key="6">
    <source>
        <dbReference type="EMBL" id="CAJ0560510.1"/>
    </source>
</evidence>